<dbReference type="PANTHER" id="PTHR23024:SF577">
    <property type="entry name" value="CARBOXYLESTERASE 2-RELATED"/>
    <property type="match status" value="1"/>
</dbReference>
<dbReference type="OMA" id="VSCANVV"/>
<name>A0A834ZWN1_TETSI</name>
<proteinExistence type="predicted"/>
<evidence type="ECO:0000313" key="4">
    <source>
        <dbReference type="Proteomes" id="UP000655225"/>
    </source>
</evidence>
<dbReference type="PROSITE" id="PS01174">
    <property type="entry name" value="LIPASE_GDXG_SER"/>
    <property type="match status" value="1"/>
</dbReference>
<evidence type="ECO:0000256" key="1">
    <source>
        <dbReference type="PROSITE-ProRule" id="PRU10038"/>
    </source>
</evidence>
<keyword evidence="4" id="KW-1185">Reference proteome</keyword>
<feature type="domain" description="Alpha/beta hydrolase fold-3" evidence="2">
    <location>
        <begin position="76"/>
        <end position="299"/>
    </location>
</feature>
<organism evidence="3 4">
    <name type="scientific">Tetracentron sinense</name>
    <name type="common">Spur-leaf</name>
    <dbReference type="NCBI Taxonomy" id="13715"/>
    <lineage>
        <taxon>Eukaryota</taxon>
        <taxon>Viridiplantae</taxon>
        <taxon>Streptophyta</taxon>
        <taxon>Embryophyta</taxon>
        <taxon>Tracheophyta</taxon>
        <taxon>Spermatophyta</taxon>
        <taxon>Magnoliopsida</taxon>
        <taxon>Trochodendrales</taxon>
        <taxon>Trochodendraceae</taxon>
        <taxon>Tetracentron</taxon>
    </lineage>
</organism>
<sequence length="329" mass="36187">MDSSTKPEVAYEVPPYLRVFKDGHVERLIGTDIVPPSLDIQTGVSSKDIIIIPESGLSARFYLPKLTHTHQKLPLIIYFHGGAFCISSASDPHYHRSLNSLAFHANAIAVSVNYRRVPEHPLPIAYEDSWEVLQWVASQYSKLGDGAEAWLNSHADFERVFLAGDSAGANIAHHLAMRAADKELAGGVRLLGAILVHPYFWGEEAIGVEVLDPARKAMVDKWWLYVCSSLKGNDDPLINPVAVGAPSLAGLGCKRVLVCVAEKDILRDRGRVYYEALVKSGWPGGAEIVETEGEDHVFHLFNPTCEKAVVIMKRLASFINQDKALLLLG</sequence>
<dbReference type="AlphaFoldDB" id="A0A834ZWN1"/>
<feature type="active site" evidence="1">
    <location>
        <position position="166"/>
    </location>
</feature>
<dbReference type="InterPro" id="IPR033140">
    <property type="entry name" value="Lipase_GDXG_put_SER_AS"/>
</dbReference>
<evidence type="ECO:0000259" key="2">
    <source>
        <dbReference type="Pfam" id="PF07859"/>
    </source>
</evidence>
<comment type="caution">
    <text evidence="3">The sequence shown here is derived from an EMBL/GenBank/DDBJ whole genome shotgun (WGS) entry which is preliminary data.</text>
</comment>
<accession>A0A834ZWN1</accession>
<dbReference type="SUPFAM" id="SSF53474">
    <property type="entry name" value="alpha/beta-Hydrolases"/>
    <property type="match status" value="1"/>
</dbReference>
<dbReference type="GO" id="GO:0016787">
    <property type="term" value="F:hydrolase activity"/>
    <property type="evidence" value="ECO:0007669"/>
    <property type="project" value="InterPro"/>
</dbReference>
<dbReference type="Pfam" id="PF07859">
    <property type="entry name" value="Abhydrolase_3"/>
    <property type="match status" value="1"/>
</dbReference>
<dbReference type="Gene3D" id="3.40.50.1820">
    <property type="entry name" value="alpha/beta hydrolase"/>
    <property type="match status" value="1"/>
</dbReference>
<dbReference type="EMBL" id="JABCRI010000002">
    <property type="protein sequence ID" value="KAF8410032.1"/>
    <property type="molecule type" value="Genomic_DNA"/>
</dbReference>
<dbReference type="InterPro" id="IPR050466">
    <property type="entry name" value="Carboxylest/Gibb_receptor"/>
</dbReference>
<dbReference type="PANTHER" id="PTHR23024">
    <property type="entry name" value="ARYLACETAMIDE DEACETYLASE"/>
    <property type="match status" value="1"/>
</dbReference>
<reference evidence="3 4" key="1">
    <citation type="submission" date="2020-04" db="EMBL/GenBank/DDBJ databases">
        <title>Plant Genome Project.</title>
        <authorList>
            <person name="Zhang R.-G."/>
        </authorList>
    </citation>
    <scope>NUCLEOTIDE SEQUENCE [LARGE SCALE GENOMIC DNA]</scope>
    <source>
        <strain evidence="3">YNK0</strain>
        <tissue evidence="3">Leaf</tissue>
    </source>
</reference>
<evidence type="ECO:0000313" key="3">
    <source>
        <dbReference type="EMBL" id="KAF8410032.1"/>
    </source>
</evidence>
<gene>
    <name evidence="3" type="ORF">HHK36_002552</name>
</gene>
<dbReference type="InterPro" id="IPR029058">
    <property type="entry name" value="AB_hydrolase_fold"/>
</dbReference>
<dbReference type="Proteomes" id="UP000655225">
    <property type="component" value="Unassembled WGS sequence"/>
</dbReference>
<dbReference type="InterPro" id="IPR013094">
    <property type="entry name" value="AB_hydrolase_3"/>
</dbReference>
<protein>
    <recommendedName>
        <fullName evidence="2">Alpha/beta hydrolase fold-3 domain-containing protein</fullName>
    </recommendedName>
</protein>
<dbReference type="OrthoDB" id="408631at2759"/>